<dbReference type="PANTHER" id="PTHR36890">
    <property type="entry name" value="PROTEIN CYCLOPS"/>
    <property type="match status" value="1"/>
</dbReference>
<protein>
    <submittedName>
        <fullName evidence="3">Uncharacterized protein</fullName>
    </submittedName>
</protein>
<organism evidence="3 4">
    <name type="scientific">Sesamum alatum</name>
    <dbReference type="NCBI Taxonomy" id="300844"/>
    <lineage>
        <taxon>Eukaryota</taxon>
        <taxon>Viridiplantae</taxon>
        <taxon>Streptophyta</taxon>
        <taxon>Embryophyta</taxon>
        <taxon>Tracheophyta</taxon>
        <taxon>Spermatophyta</taxon>
        <taxon>Magnoliopsida</taxon>
        <taxon>eudicotyledons</taxon>
        <taxon>Gunneridae</taxon>
        <taxon>Pentapetalae</taxon>
        <taxon>asterids</taxon>
        <taxon>lamiids</taxon>
        <taxon>Lamiales</taxon>
        <taxon>Pedaliaceae</taxon>
        <taxon>Sesamum</taxon>
    </lineage>
</organism>
<gene>
    <name evidence="3" type="ORF">Salat_0719500</name>
</gene>
<keyword evidence="1" id="KW-0175">Coiled coil</keyword>
<feature type="region of interest" description="Disordered" evidence="2">
    <location>
        <begin position="64"/>
        <end position="88"/>
    </location>
</feature>
<reference evidence="3" key="2">
    <citation type="journal article" date="2024" name="Plant">
        <title>Genomic evolution and insights into agronomic trait innovations of Sesamum species.</title>
        <authorList>
            <person name="Miao H."/>
            <person name="Wang L."/>
            <person name="Qu L."/>
            <person name="Liu H."/>
            <person name="Sun Y."/>
            <person name="Le M."/>
            <person name="Wang Q."/>
            <person name="Wei S."/>
            <person name="Zheng Y."/>
            <person name="Lin W."/>
            <person name="Duan Y."/>
            <person name="Cao H."/>
            <person name="Xiong S."/>
            <person name="Wang X."/>
            <person name="Wei L."/>
            <person name="Li C."/>
            <person name="Ma Q."/>
            <person name="Ju M."/>
            <person name="Zhao R."/>
            <person name="Li G."/>
            <person name="Mu C."/>
            <person name="Tian Q."/>
            <person name="Mei H."/>
            <person name="Zhang T."/>
            <person name="Gao T."/>
            <person name="Zhang H."/>
        </authorList>
    </citation>
    <scope>NUCLEOTIDE SEQUENCE</scope>
    <source>
        <strain evidence="3">3651</strain>
    </source>
</reference>
<evidence type="ECO:0000313" key="4">
    <source>
        <dbReference type="Proteomes" id="UP001293254"/>
    </source>
</evidence>
<dbReference type="EMBL" id="JACGWO010000002">
    <property type="protein sequence ID" value="KAK4435560.1"/>
    <property type="molecule type" value="Genomic_DNA"/>
</dbReference>
<accession>A0AAE2CV24</accession>
<dbReference type="Proteomes" id="UP001293254">
    <property type="component" value="Unassembled WGS sequence"/>
</dbReference>
<proteinExistence type="predicted"/>
<sequence length="190" mass="21485">MLKNTLGSKKLCDQIEKVAVDEASFRYYNADQVLVNANLTQQQGIHAYENQETLRTIEESSLEGITGPVNPTQMSTISREPSQSESSAAPLIVSNGLDVSDELCISTQAPSVCESSMNQTGIERSPEDFSRTKAERRVNSIWIRDISWLRKDYEQSKQIEELEKQNQELADEKERLLEEIERIIAETGNM</sequence>
<dbReference type="GO" id="GO:0005634">
    <property type="term" value="C:nucleus"/>
    <property type="evidence" value="ECO:0007669"/>
    <property type="project" value="InterPro"/>
</dbReference>
<dbReference type="GO" id="GO:0036377">
    <property type="term" value="P:arbuscular mycorrhizal association"/>
    <property type="evidence" value="ECO:0007669"/>
    <property type="project" value="InterPro"/>
</dbReference>
<evidence type="ECO:0000256" key="1">
    <source>
        <dbReference type="SAM" id="Coils"/>
    </source>
</evidence>
<comment type="caution">
    <text evidence="3">The sequence shown here is derived from an EMBL/GenBank/DDBJ whole genome shotgun (WGS) entry which is preliminary data.</text>
</comment>
<reference evidence="3" key="1">
    <citation type="submission" date="2020-06" db="EMBL/GenBank/DDBJ databases">
        <authorList>
            <person name="Li T."/>
            <person name="Hu X."/>
            <person name="Zhang T."/>
            <person name="Song X."/>
            <person name="Zhang H."/>
            <person name="Dai N."/>
            <person name="Sheng W."/>
            <person name="Hou X."/>
            <person name="Wei L."/>
        </authorList>
    </citation>
    <scope>NUCLEOTIDE SEQUENCE</scope>
    <source>
        <strain evidence="3">3651</strain>
        <tissue evidence="3">Leaf</tissue>
    </source>
</reference>
<dbReference type="PANTHER" id="PTHR36890:SF1">
    <property type="entry name" value="PROTEIN CYCLOPS"/>
    <property type="match status" value="1"/>
</dbReference>
<evidence type="ECO:0000256" key="2">
    <source>
        <dbReference type="SAM" id="MobiDB-lite"/>
    </source>
</evidence>
<evidence type="ECO:0000313" key="3">
    <source>
        <dbReference type="EMBL" id="KAK4435560.1"/>
    </source>
</evidence>
<dbReference type="InterPro" id="IPR040036">
    <property type="entry name" value="CYCLOPS"/>
</dbReference>
<dbReference type="AlphaFoldDB" id="A0AAE2CV24"/>
<feature type="compositionally biased region" description="Polar residues" evidence="2">
    <location>
        <begin position="69"/>
        <end position="87"/>
    </location>
</feature>
<dbReference type="GO" id="GO:0043565">
    <property type="term" value="F:sequence-specific DNA binding"/>
    <property type="evidence" value="ECO:0007669"/>
    <property type="project" value="InterPro"/>
</dbReference>
<name>A0AAE2CV24_9LAMI</name>
<feature type="coiled-coil region" evidence="1">
    <location>
        <begin position="152"/>
        <end position="190"/>
    </location>
</feature>
<keyword evidence="4" id="KW-1185">Reference proteome</keyword>